<protein>
    <submittedName>
        <fullName evidence="2">Uncharacterized protein</fullName>
    </submittedName>
</protein>
<dbReference type="GeneID" id="54586057"/>
<evidence type="ECO:0000256" key="1">
    <source>
        <dbReference type="SAM" id="SignalP"/>
    </source>
</evidence>
<organism evidence="2 3">
    <name type="scientific">Trematosphaeria pertusa</name>
    <dbReference type="NCBI Taxonomy" id="390896"/>
    <lineage>
        <taxon>Eukaryota</taxon>
        <taxon>Fungi</taxon>
        <taxon>Dikarya</taxon>
        <taxon>Ascomycota</taxon>
        <taxon>Pezizomycotina</taxon>
        <taxon>Dothideomycetes</taxon>
        <taxon>Pleosporomycetidae</taxon>
        <taxon>Pleosporales</taxon>
        <taxon>Massarineae</taxon>
        <taxon>Trematosphaeriaceae</taxon>
        <taxon>Trematosphaeria</taxon>
    </lineage>
</organism>
<dbReference type="EMBL" id="ML987190">
    <property type="protein sequence ID" value="KAF2255067.1"/>
    <property type="molecule type" value="Genomic_DNA"/>
</dbReference>
<accession>A0A6A6IYE7</accession>
<evidence type="ECO:0000313" key="3">
    <source>
        <dbReference type="Proteomes" id="UP000800094"/>
    </source>
</evidence>
<name>A0A6A6IYE7_9PLEO</name>
<proteinExistence type="predicted"/>
<sequence length="153" mass="16356">MVYSSIQHFLLALSGAALIAANPAPLSPVDISAIGSPITPILPKRDAPDLAPNIGSIYMCKEKNWAGQCAYFKSAIDECWNFVDDWTNTISSFGPDKAENVFFNFNCTLFADQGCVGKSKTLAYPGSADLSTGGAIMDNEAESWKCSYLRGGA</sequence>
<feature type="signal peptide" evidence="1">
    <location>
        <begin position="1"/>
        <end position="21"/>
    </location>
</feature>
<dbReference type="RefSeq" id="XP_033690071.1">
    <property type="nucleotide sequence ID" value="XM_033832727.1"/>
</dbReference>
<dbReference type="OrthoDB" id="2910287at2759"/>
<feature type="chain" id="PRO_5025558397" evidence="1">
    <location>
        <begin position="22"/>
        <end position="153"/>
    </location>
</feature>
<keyword evidence="3" id="KW-1185">Reference proteome</keyword>
<evidence type="ECO:0000313" key="2">
    <source>
        <dbReference type="EMBL" id="KAF2255067.1"/>
    </source>
</evidence>
<reference evidence="2" key="1">
    <citation type="journal article" date="2020" name="Stud. Mycol.">
        <title>101 Dothideomycetes genomes: a test case for predicting lifestyles and emergence of pathogens.</title>
        <authorList>
            <person name="Haridas S."/>
            <person name="Albert R."/>
            <person name="Binder M."/>
            <person name="Bloem J."/>
            <person name="Labutti K."/>
            <person name="Salamov A."/>
            <person name="Andreopoulos B."/>
            <person name="Baker S."/>
            <person name="Barry K."/>
            <person name="Bills G."/>
            <person name="Bluhm B."/>
            <person name="Cannon C."/>
            <person name="Castanera R."/>
            <person name="Culley D."/>
            <person name="Daum C."/>
            <person name="Ezra D."/>
            <person name="Gonzalez J."/>
            <person name="Henrissat B."/>
            <person name="Kuo A."/>
            <person name="Liang C."/>
            <person name="Lipzen A."/>
            <person name="Lutzoni F."/>
            <person name="Magnuson J."/>
            <person name="Mondo S."/>
            <person name="Nolan M."/>
            <person name="Ohm R."/>
            <person name="Pangilinan J."/>
            <person name="Park H.-J."/>
            <person name="Ramirez L."/>
            <person name="Alfaro M."/>
            <person name="Sun H."/>
            <person name="Tritt A."/>
            <person name="Yoshinaga Y."/>
            <person name="Zwiers L.-H."/>
            <person name="Turgeon B."/>
            <person name="Goodwin S."/>
            <person name="Spatafora J."/>
            <person name="Crous P."/>
            <person name="Grigoriev I."/>
        </authorList>
    </citation>
    <scope>NUCLEOTIDE SEQUENCE</scope>
    <source>
        <strain evidence="2">CBS 122368</strain>
    </source>
</reference>
<dbReference type="AlphaFoldDB" id="A0A6A6IYE7"/>
<dbReference type="Proteomes" id="UP000800094">
    <property type="component" value="Unassembled WGS sequence"/>
</dbReference>
<gene>
    <name evidence="2" type="ORF">BU26DRAFT_559693</name>
</gene>
<keyword evidence="1" id="KW-0732">Signal</keyword>